<gene>
    <name evidence="2" type="ORF">J1836_019140</name>
    <name evidence="1" type="ORF">J1836_01925</name>
</gene>
<geneLocation type="plasmid" evidence="1">
    <name>pTfr446</name>
</geneLocation>
<dbReference type="EMBL" id="JAFMPM010000005">
    <property type="protein sequence ID" value="MBO0611688.1"/>
    <property type="molecule type" value="Genomic_DNA"/>
</dbReference>
<sequence>MIHQPQTTAQLAANGAIWKRDLALWQMGTPVCAGCGDLLLGWVENQIGLCTHCHHAEDALIEEPKPTFKRVIYRSRPQ</sequence>
<evidence type="ECO:0000313" key="1">
    <source>
        <dbReference type="EMBL" id="MBO0611688.1"/>
    </source>
</evidence>
<dbReference type="AlphaFoldDB" id="A0A8B0SP22"/>
<keyword evidence="3" id="KW-1185">Reference proteome</keyword>
<dbReference type="RefSeq" id="WP_207249580.1">
    <property type="nucleotide sequence ID" value="NZ_JAFMPM010000005.1"/>
</dbReference>
<name>A0A8B0SP22_9GAMM</name>
<protein>
    <submittedName>
        <fullName evidence="2">Uncharacterized protein</fullName>
    </submittedName>
</protein>
<proteinExistence type="predicted"/>
<dbReference type="Proteomes" id="UP000664466">
    <property type="component" value="Unassembled WGS sequence"/>
</dbReference>
<evidence type="ECO:0000313" key="2">
    <source>
        <dbReference type="EMBL" id="QTX10652.1"/>
    </source>
</evidence>
<keyword evidence="1" id="KW-0614">Plasmid</keyword>
<organism evidence="2">
    <name type="scientific">Thiothrix fructosivorans</name>
    <dbReference type="NCBI Taxonomy" id="111770"/>
    <lineage>
        <taxon>Bacteria</taxon>
        <taxon>Pseudomonadati</taxon>
        <taxon>Pseudomonadota</taxon>
        <taxon>Gammaproteobacteria</taxon>
        <taxon>Thiotrichales</taxon>
        <taxon>Thiotrichaceae</taxon>
        <taxon>Thiothrix</taxon>
    </lineage>
</organism>
<reference evidence="1 3" key="1">
    <citation type="submission" date="2021-03" db="EMBL/GenBank/DDBJ databases">
        <title>Draft genome and methylome analysis of Thiotrix fructosivoruns ATCC 49748.</title>
        <authorList>
            <person name="Fomenkov A."/>
            <person name="Grabovich M.Y."/>
            <person name="Roberts R.J."/>
        </authorList>
    </citation>
    <scope>NUCLEOTIDE SEQUENCE [LARGE SCALE GENOMIC DNA]</scope>
    <source>
        <strain evidence="1 3">ATCC 49748</strain>
        <plasmid evidence="1">pTfr446</plasmid>
    </source>
</reference>
<evidence type="ECO:0000313" key="3">
    <source>
        <dbReference type="Proteomes" id="UP000664466"/>
    </source>
</evidence>
<accession>A0A8B0SP22</accession>
<reference evidence="2" key="2">
    <citation type="submission" date="2021-04" db="EMBL/GenBank/DDBJ databases">
        <title>Complete Genome and methylome analysis of Thiothrix fructosivorans ATCC 49748.</title>
        <authorList>
            <person name="Fomenkov A."/>
            <person name="Sun L."/>
            <person name="Vincze T."/>
            <person name="Grabovich M.Y."/>
            <person name="Roberts R.J."/>
        </authorList>
    </citation>
    <scope>NUCLEOTIDE SEQUENCE</scope>
    <source>
        <strain evidence="2">ATCC 49748</strain>
    </source>
</reference>
<dbReference type="EMBL" id="CP072748">
    <property type="protein sequence ID" value="QTX10652.1"/>
    <property type="molecule type" value="Genomic_DNA"/>
</dbReference>